<feature type="transmembrane region" description="Helical" evidence="1">
    <location>
        <begin position="226"/>
        <end position="249"/>
    </location>
</feature>
<dbReference type="EMBL" id="FRBW01000004">
    <property type="protein sequence ID" value="SHM98634.1"/>
    <property type="molecule type" value="Genomic_DNA"/>
</dbReference>
<keyword evidence="1" id="KW-1133">Transmembrane helix</keyword>
<feature type="transmembrane region" description="Helical" evidence="1">
    <location>
        <begin position="142"/>
        <end position="163"/>
    </location>
</feature>
<dbReference type="AlphaFoldDB" id="A0A1M7N6D8"/>
<gene>
    <name evidence="2" type="ORF">SAMN05444272_3708</name>
</gene>
<evidence type="ECO:0000313" key="2">
    <source>
        <dbReference type="EMBL" id="SHM98634.1"/>
    </source>
</evidence>
<organism evidence="2 3">
    <name type="scientific">Roseibium suaedae</name>
    <dbReference type="NCBI Taxonomy" id="735517"/>
    <lineage>
        <taxon>Bacteria</taxon>
        <taxon>Pseudomonadati</taxon>
        <taxon>Pseudomonadota</taxon>
        <taxon>Alphaproteobacteria</taxon>
        <taxon>Hyphomicrobiales</taxon>
        <taxon>Stappiaceae</taxon>
        <taxon>Roseibium</taxon>
    </lineage>
</organism>
<dbReference type="STRING" id="735517.SAMN05444272_3708"/>
<dbReference type="OrthoDB" id="7842516at2"/>
<feature type="transmembrane region" description="Helical" evidence="1">
    <location>
        <begin position="20"/>
        <end position="41"/>
    </location>
</feature>
<accession>A0A1M7N6D8</accession>
<name>A0A1M7N6D8_9HYPH</name>
<dbReference type="Proteomes" id="UP000186002">
    <property type="component" value="Unassembled WGS sequence"/>
</dbReference>
<evidence type="ECO:0000313" key="3">
    <source>
        <dbReference type="Proteomes" id="UP000186002"/>
    </source>
</evidence>
<feature type="transmembrane region" description="Helical" evidence="1">
    <location>
        <begin position="184"/>
        <end position="214"/>
    </location>
</feature>
<proteinExistence type="predicted"/>
<keyword evidence="3" id="KW-1185">Reference proteome</keyword>
<evidence type="ECO:0000256" key="1">
    <source>
        <dbReference type="SAM" id="Phobius"/>
    </source>
</evidence>
<sequence length="259" mass="27715">MFKRILSDAFSLVFGNLEVVFRACGAWFLLLLVFQLCIMIFMPELTGIESSGGTDLSSSALFFSLINIVFSLVSSASIGVAWHRYGLLGEVPDLIHLKVGALEMGFIGKTLLILLVTMAVFIPVGLLAFGLAALMGSGVVAVILYGIAGIFLMPHITRLYLALPATAVERPIGIREAHTLGEGLGWPMVGAGIVLSLPFVLASLGLQLILTFVATGLPLVLIQFKFMLLSLLIQIIITVLGISVITAGYRLALEQQQNP</sequence>
<feature type="transmembrane region" description="Helical" evidence="1">
    <location>
        <begin position="111"/>
        <end position="136"/>
    </location>
</feature>
<keyword evidence="1" id="KW-0812">Transmembrane</keyword>
<protein>
    <submittedName>
        <fullName evidence="2">Uncharacterized protein</fullName>
    </submittedName>
</protein>
<reference evidence="2 3" key="1">
    <citation type="submission" date="2016-11" db="EMBL/GenBank/DDBJ databases">
        <authorList>
            <person name="Jaros S."/>
            <person name="Januszkiewicz K."/>
            <person name="Wedrychowicz H."/>
        </authorList>
    </citation>
    <scope>NUCLEOTIDE SEQUENCE [LARGE SCALE GENOMIC DNA]</scope>
    <source>
        <strain evidence="2 3">DSM 22153</strain>
    </source>
</reference>
<feature type="transmembrane region" description="Helical" evidence="1">
    <location>
        <begin position="61"/>
        <end position="82"/>
    </location>
</feature>
<dbReference type="RefSeq" id="WP_073014783.1">
    <property type="nucleotide sequence ID" value="NZ_FRBW01000004.1"/>
</dbReference>
<keyword evidence="1" id="KW-0472">Membrane</keyword>